<comment type="caution">
    <text evidence="5">The sequence shown here is derived from an EMBL/GenBank/DDBJ whole genome shotgun (WGS) entry which is preliminary data.</text>
</comment>
<gene>
    <name evidence="5" type="ORF">WMO66_02105</name>
</gene>
<name>A0ABV1G3Y9_9FIRM</name>
<accession>A0ABV1G3Y9</accession>
<evidence type="ECO:0000313" key="5">
    <source>
        <dbReference type="EMBL" id="MEQ2510054.1"/>
    </source>
</evidence>
<dbReference type="PANTHER" id="PTHR46847">
    <property type="entry name" value="D-ALLOSE-BINDING PERIPLASMIC PROTEIN-RELATED"/>
    <property type="match status" value="1"/>
</dbReference>
<dbReference type="Proteomes" id="UP001491552">
    <property type="component" value="Unassembled WGS sequence"/>
</dbReference>
<proteinExistence type="inferred from homology"/>
<evidence type="ECO:0000313" key="6">
    <source>
        <dbReference type="Proteomes" id="UP001491552"/>
    </source>
</evidence>
<protein>
    <submittedName>
        <fullName evidence="5">Substrate-binding domain-containing protein</fullName>
    </submittedName>
</protein>
<dbReference type="Pfam" id="PF13407">
    <property type="entry name" value="Peripla_BP_4"/>
    <property type="match status" value="1"/>
</dbReference>
<keyword evidence="6" id="KW-1185">Reference proteome</keyword>
<dbReference type="SUPFAM" id="SSF53822">
    <property type="entry name" value="Periplasmic binding protein-like I"/>
    <property type="match status" value="1"/>
</dbReference>
<dbReference type="InterPro" id="IPR025997">
    <property type="entry name" value="SBP_2_dom"/>
</dbReference>
<feature type="domain" description="Periplasmic binding protein" evidence="4">
    <location>
        <begin position="4"/>
        <end position="101"/>
    </location>
</feature>
<sequence>MDGGGSRSVSLAACEDLLQAHPEINVMFGINADSALGALDALREINRGTSADSLVASVDGTEADCAELKDPNSALKAVAGNSPRIMAEMAWNLLMQVIRGELPANEDYPQSLEIVSVTTDTADSWVKENFE</sequence>
<dbReference type="Gene3D" id="3.40.50.2300">
    <property type="match status" value="1"/>
</dbReference>
<dbReference type="EMBL" id="JBBMFF010000112">
    <property type="protein sequence ID" value="MEQ2510054.1"/>
    <property type="molecule type" value="Genomic_DNA"/>
</dbReference>
<evidence type="ECO:0000259" key="4">
    <source>
        <dbReference type="Pfam" id="PF13407"/>
    </source>
</evidence>
<evidence type="ECO:0000256" key="3">
    <source>
        <dbReference type="ARBA" id="ARBA00022729"/>
    </source>
</evidence>
<organism evidence="5 6">
    <name type="scientific">Faecousia intestinalis</name>
    <dbReference type="NCBI Taxonomy" id="3133167"/>
    <lineage>
        <taxon>Bacteria</taxon>
        <taxon>Bacillati</taxon>
        <taxon>Bacillota</taxon>
        <taxon>Clostridia</taxon>
        <taxon>Eubacteriales</taxon>
        <taxon>Oscillospiraceae</taxon>
        <taxon>Faecousia</taxon>
    </lineage>
</organism>
<reference evidence="5 6" key="1">
    <citation type="submission" date="2024-03" db="EMBL/GenBank/DDBJ databases">
        <title>Human intestinal bacterial collection.</title>
        <authorList>
            <person name="Pauvert C."/>
            <person name="Hitch T.C.A."/>
            <person name="Clavel T."/>
        </authorList>
    </citation>
    <scope>NUCLEOTIDE SEQUENCE [LARGE SCALE GENOMIC DNA]</scope>
    <source>
        <strain evidence="5 6">CLA-AA-H192</strain>
    </source>
</reference>
<evidence type="ECO:0000256" key="2">
    <source>
        <dbReference type="ARBA" id="ARBA00007639"/>
    </source>
</evidence>
<dbReference type="PANTHER" id="PTHR46847:SF1">
    <property type="entry name" value="D-ALLOSE-BINDING PERIPLASMIC PROTEIN-RELATED"/>
    <property type="match status" value="1"/>
</dbReference>
<evidence type="ECO:0000256" key="1">
    <source>
        <dbReference type="ARBA" id="ARBA00004196"/>
    </source>
</evidence>
<keyword evidence="3" id="KW-0732">Signal</keyword>
<comment type="subcellular location">
    <subcellularLocation>
        <location evidence="1">Cell envelope</location>
    </subcellularLocation>
</comment>
<dbReference type="InterPro" id="IPR028082">
    <property type="entry name" value="Peripla_BP_I"/>
</dbReference>
<comment type="similarity">
    <text evidence="2">Belongs to the bacterial solute-binding protein 2 family.</text>
</comment>